<evidence type="ECO:0000256" key="6">
    <source>
        <dbReference type="ARBA" id="ARBA00022692"/>
    </source>
</evidence>
<dbReference type="InterPro" id="IPR017871">
    <property type="entry name" value="ABC_transporter-like_CS"/>
</dbReference>
<evidence type="ECO:0000256" key="4">
    <source>
        <dbReference type="ARBA" id="ARBA00022475"/>
    </source>
</evidence>
<keyword evidence="6 11" id="KW-0812">Transmembrane</keyword>
<organism evidence="14 15">
    <name type="scientific">Shinella sumterensis</name>
    <dbReference type="NCBI Taxonomy" id="1967501"/>
    <lineage>
        <taxon>Bacteria</taxon>
        <taxon>Pseudomonadati</taxon>
        <taxon>Pseudomonadota</taxon>
        <taxon>Alphaproteobacteria</taxon>
        <taxon>Hyphomicrobiales</taxon>
        <taxon>Rhizobiaceae</taxon>
        <taxon>Shinella</taxon>
    </lineage>
</organism>
<keyword evidence="4" id="KW-1003">Cell membrane</keyword>
<dbReference type="PROSITE" id="PS00211">
    <property type="entry name" value="ABC_TRANSPORTER_1"/>
    <property type="match status" value="1"/>
</dbReference>
<evidence type="ECO:0000256" key="11">
    <source>
        <dbReference type="SAM" id="Phobius"/>
    </source>
</evidence>
<dbReference type="InterPro" id="IPR039421">
    <property type="entry name" value="Type_1_exporter"/>
</dbReference>
<sequence>MSVSPPSAPFSSGRRHPLRVLLSLVSEEKGRVIRAVAASVINKIFDVMPEILIGIALDVVVRGKDSFVAQVGITDPVHQLTLLGIATFLIWFGESLFEYFYQILWRGLAQDVQHRLRIMCYDHAQHLPTSFYEENRSGDLVAVLNDDINQLERFLDRGANELIQTFAAVILVGAVFFIVSPLIAVVAFTPVPVIIAGAFWFQRRAQARYDAVRARAGGLGARLTTNLQGLQTIRAFGAEARETAALTKESRAYVDANRAAIRVSSAFIPIIRMAILSGFLATFLIGGWLTLTGQMQVGAYGLLVFLTQRLLWPMTHLAEIADLYERAMASTRRILRLLDEPRGEPHGTHDAPVSGRFELEGVGFRYATSPGGVTDINLAIRAGETVALVGPTGSGKSTLIKLLGLFIRPQKGAIRLDGVPLADWSGERLRRSMAWVPQEVTLFSGSIADNIAYGKPSASREEVEAAARLAEADGFIRALPDGYESQIGEYGQKLSGGQRQRIALARALLIDPAILILDEATSAVDNETEAAIQRSLARMKGQRTVILVAHRLSTVVHADAIHVMDDGRIIQSGPHDRLVECPGLYRTLWNIQTGHAEMNETV</sequence>
<dbReference type="PROSITE" id="PS50893">
    <property type="entry name" value="ABC_TRANSPORTER_2"/>
    <property type="match status" value="1"/>
</dbReference>
<dbReference type="InterPro" id="IPR011527">
    <property type="entry name" value="ABC1_TM_dom"/>
</dbReference>
<dbReference type="Gene3D" id="3.40.50.300">
    <property type="entry name" value="P-loop containing nucleotide triphosphate hydrolases"/>
    <property type="match status" value="1"/>
</dbReference>
<dbReference type="PROSITE" id="PS50929">
    <property type="entry name" value="ABC_TM1F"/>
    <property type="match status" value="1"/>
</dbReference>
<feature type="transmembrane region" description="Helical" evidence="11">
    <location>
        <begin position="166"/>
        <end position="199"/>
    </location>
</feature>
<dbReference type="Pfam" id="PF00005">
    <property type="entry name" value="ABC_tran"/>
    <property type="match status" value="1"/>
</dbReference>
<proteinExistence type="inferred from homology"/>
<dbReference type="GO" id="GO:0034040">
    <property type="term" value="F:ATPase-coupled lipid transmembrane transporter activity"/>
    <property type="evidence" value="ECO:0007669"/>
    <property type="project" value="TreeGrafter"/>
</dbReference>
<dbReference type="GO" id="GO:0005524">
    <property type="term" value="F:ATP binding"/>
    <property type="evidence" value="ECO:0007669"/>
    <property type="project" value="UniProtKB-KW"/>
</dbReference>
<dbReference type="InterPro" id="IPR003593">
    <property type="entry name" value="AAA+_ATPase"/>
</dbReference>
<keyword evidence="15" id="KW-1185">Reference proteome</keyword>
<evidence type="ECO:0000256" key="2">
    <source>
        <dbReference type="ARBA" id="ARBA00005417"/>
    </source>
</evidence>
<feature type="transmembrane region" description="Helical" evidence="11">
    <location>
        <begin position="270"/>
        <end position="291"/>
    </location>
</feature>
<keyword evidence="9 11" id="KW-1133">Transmembrane helix</keyword>
<gene>
    <name evidence="14" type="ORF">Q9313_13420</name>
</gene>
<keyword evidence="10 11" id="KW-0472">Membrane</keyword>
<reference evidence="14 15" key="1">
    <citation type="submission" date="2023-08" db="EMBL/GenBank/DDBJ databases">
        <title>Pathogen: clinical or host-associated sample.</title>
        <authorList>
            <person name="Hergert J."/>
            <person name="Casey R."/>
            <person name="Wagner J."/>
            <person name="Young E.L."/>
            <person name="Oakeson K.F."/>
        </authorList>
    </citation>
    <scope>NUCLEOTIDE SEQUENCE [LARGE SCALE GENOMIC DNA]</scope>
    <source>
        <strain evidence="14 15">1760953</strain>
    </source>
</reference>
<dbReference type="Pfam" id="PF00664">
    <property type="entry name" value="ABC_membrane"/>
    <property type="match status" value="1"/>
</dbReference>
<evidence type="ECO:0000313" key="15">
    <source>
        <dbReference type="Proteomes" id="UP001234585"/>
    </source>
</evidence>
<dbReference type="EMBL" id="CP132302">
    <property type="protein sequence ID" value="WLR96694.1"/>
    <property type="molecule type" value="Genomic_DNA"/>
</dbReference>
<protein>
    <submittedName>
        <fullName evidence="14">ABC transporter ATP-binding protein</fullName>
    </submittedName>
</protein>
<dbReference type="InterPro" id="IPR003439">
    <property type="entry name" value="ABC_transporter-like_ATP-bd"/>
</dbReference>
<dbReference type="InterPro" id="IPR036640">
    <property type="entry name" value="ABC1_TM_sf"/>
</dbReference>
<evidence type="ECO:0000256" key="8">
    <source>
        <dbReference type="ARBA" id="ARBA00022840"/>
    </source>
</evidence>
<keyword evidence="5" id="KW-0762">Sugar transport</keyword>
<dbReference type="GO" id="GO:0016887">
    <property type="term" value="F:ATP hydrolysis activity"/>
    <property type="evidence" value="ECO:0007669"/>
    <property type="project" value="InterPro"/>
</dbReference>
<evidence type="ECO:0000256" key="5">
    <source>
        <dbReference type="ARBA" id="ARBA00022597"/>
    </source>
</evidence>
<evidence type="ECO:0000256" key="9">
    <source>
        <dbReference type="ARBA" id="ARBA00022989"/>
    </source>
</evidence>
<evidence type="ECO:0000259" key="13">
    <source>
        <dbReference type="PROSITE" id="PS50929"/>
    </source>
</evidence>
<accession>A0AA50H7D7</accession>
<keyword evidence="8 14" id="KW-0067">ATP-binding</keyword>
<dbReference type="SMART" id="SM00382">
    <property type="entry name" value="AAA"/>
    <property type="match status" value="1"/>
</dbReference>
<feature type="domain" description="ABC transporter" evidence="12">
    <location>
        <begin position="357"/>
        <end position="591"/>
    </location>
</feature>
<evidence type="ECO:0000256" key="1">
    <source>
        <dbReference type="ARBA" id="ARBA00004651"/>
    </source>
</evidence>
<dbReference type="CDD" id="cd18565">
    <property type="entry name" value="ABC_6TM_exporter_like"/>
    <property type="match status" value="1"/>
</dbReference>
<dbReference type="PANTHER" id="PTHR24221:SF601">
    <property type="entry name" value="ABC TRANSPORTER"/>
    <property type="match status" value="1"/>
</dbReference>
<evidence type="ECO:0000259" key="12">
    <source>
        <dbReference type="PROSITE" id="PS50893"/>
    </source>
</evidence>
<comment type="similarity">
    <text evidence="2">Belongs to the ABC transporter superfamily.</text>
</comment>
<dbReference type="AlphaFoldDB" id="A0AA50H7D7"/>
<feature type="domain" description="ABC transmembrane type-1" evidence="13">
    <location>
        <begin position="35"/>
        <end position="326"/>
    </location>
</feature>
<keyword evidence="3" id="KW-0813">Transport</keyword>
<dbReference type="GO" id="GO:0005886">
    <property type="term" value="C:plasma membrane"/>
    <property type="evidence" value="ECO:0007669"/>
    <property type="project" value="UniProtKB-SubCell"/>
</dbReference>
<dbReference type="Proteomes" id="UP001234585">
    <property type="component" value="Chromosome"/>
</dbReference>
<dbReference type="PANTHER" id="PTHR24221">
    <property type="entry name" value="ATP-BINDING CASSETTE SUB-FAMILY B"/>
    <property type="match status" value="1"/>
</dbReference>
<evidence type="ECO:0000256" key="3">
    <source>
        <dbReference type="ARBA" id="ARBA00022448"/>
    </source>
</evidence>
<dbReference type="SUPFAM" id="SSF90123">
    <property type="entry name" value="ABC transporter transmembrane region"/>
    <property type="match status" value="1"/>
</dbReference>
<keyword evidence="7" id="KW-0547">Nucleotide-binding</keyword>
<dbReference type="GO" id="GO:0140359">
    <property type="term" value="F:ABC-type transporter activity"/>
    <property type="evidence" value="ECO:0007669"/>
    <property type="project" value="InterPro"/>
</dbReference>
<dbReference type="SUPFAM" id="SSF52540">
    <property type="entry name" value="P-loop containing nucleoside triphosphate hydrolases"/>
    <property type="match status" value="1"/>
</dbReference>
<evidence type="ECO:0000256" key="7">
    <source>
        <dbReference type="ARBA" id="ARBA00022741"/>
    </source>
</evidence>
<comment type="subcellular location">
    <subcellularLocation>
        <location evidence="1">Cell membrane</location>
        <topology evidence="1">Multi-pass membrane protein</topology>
    </subcellularLocation>
</comment>
<dbReference type="RefSeq" id="WP_306036950.1">
    <property type="nucleotide sequence ID" value="NZ_CP132302.1"/>
</dbReference>
<name>A0AA50H7D7_9HYPH</name>
<dbReference type="FunFam" id="3.40.50.300:FF:000221">
    <property type="entry name" value="Multidrug ABC transporter ATP-binding protein"/>
    <property type="match status" value="1"/>
</dbReference>
<dbReference type="Gene3D" id="1.20.1560.10">
    <property type="entry name" value="ABC transporter type 1, transmembrane domain"/>
    <property type="match status" value="1"/>
</dbReference>
<evidence type="ECO:0000313" key="14">
    <source>
        <dbReference type="EMBL" id="WLR96694.1"/>
    </source>
</evidence>
<dbReference type="InterPro" id="IPR027417">
    <property type="entry name" value="P-loop_NTPase"/>
</dbReference>
<evidence type="ECO:0000256" key="10">
    <source>
        <dbReference type="ARBA" id="ARBA00023136"/>
    </source>
</evidence>